<dbReference type="EMBL" id="SFCC01000010">
    <property type="protein sequence ID" value="RZQ62028.1"/>
    <property type="molecule type" value="Genomic_DNA"/>
</dbReference>
<evidence type="ECO:0000313" key="2">
    <source>
        <dbReference type="EMBL" id="RZQ62028.1"/>
    </source>
</evidence>
<evidence type="ECO:0000256" key="1">
    <source>
        <dbReference type="SAM" id="Coils"/>
    </source>
</evidence>
<organism evidence="2 3">
    <name type="scientific">Amycolatopsis suaedae</name>
    <dbReference type="NCBI Taxonomy" id="2510978"/>
    <lineage>
        <taxon>Bacteria</taxon>
        <taxon>Bacillati</taxon>
        <taxon>Actinomycetota</taxon>
        <taxon>Actinomycetes</taxon>
        <taxon>Pseudonocardiales</taxon>
        <taxon>Pseudonocardiaceae</taxon>
        <taxon>Amycolatopsis</taxon>
    </lineage>
</organism>
<accession>A0A4Q7J5A9</accession>
<dbReference type="RefSeq" id="WP_130477120.1">
    <property type="nucleotide sequence ID" value="NZ_SFCC01000010.1"/>
</dbReference>
<comment type="caution">
    <text evidence="2">The sequence shown here is derived from an EMBL/GenBank/DDBJ whole genome shotgun (WGS) entry which is preliminary data.</text>
</comment>
<dbReference type="Proteomes" id="UP000292003">
    <property type="component" value="Unassembled WGS sequence"/>
</dbReference>
<reference evidence="2 3" key="1">
    <citation type="submission" date="2019-02" db="EMBL/GenBank/DDBJ databases">
        <title>Draft genome sequence of Amycolatopsis sp. 8-3EHSu isolated from roots of Suaeda maritima.</title>
        <authorList>
            <person name="Duangmal K."/>
            <person name="Chantavorakit T."/>
        </authorList>
    </citation>
    <scope>NUCLEOTIDE SEQUENCE [LARGE SCALE GENOMIC DNA]</scope>
    <source>
        <strain evidence="2 3">8-3EHSu</strain>
    </source>
</reference>
<feature type="coiled-coil region" evidence="1">
    <location>
        <begin position="100"/>
        <end position="144"/>
    </location>
</feature>
<gene>
    <name evidence="2" type="ORF">EWH70_20760</name>
</gene>
<proteinExistence type="predicted"/>
<keyword evidence="3" id="KW-1185">Reference proteome</keyword>
<sequence>MSPFNFRRRAAARLARVVDFRLNERVHPLEQRLRHQEDCTDDHRRRLDALEAGIEQLRGDLRWTDNELERLMPHVAAQDARIESLREQIALVPHADKPELAEARSLIEEVQRQHAQIRVRLTGIARYEHRLRALEEQAAVTVGE</sequence>
<dbReference type="Gene3D" id="1.10.287.1490">
    <property type="match status" value="1"/>
</dbReference>
<dbReference type="OrthoDB" id="4871711at2"/>
<name>A0A4Q7J5A9_9PSEU</name>
<keyword evidence="1" id="KW-0175">Coiled coil</keyword>
<protein>
    <submittedName>
        <fullName evidence="2">Uncharacterized protein</fullName>
    </submittedName>
</protein>
<evidence type="ECO:0000313" key="3">
    <source>
        <dbReference type="Proteomes" id="UP000292003"/>
    </source>
</evidence>
<dbReference type="AlphaFoldDB" id="A0A4Q7J5A9"/>